<keyword evidence="1" id="KW-0472">Membrane</keyword>
<reference evidence="2 3" key="2">
    <citation type="submission" date="2019-05" db="EMBL/GenBank/DDBJ databases">
        <title>Glycomyces buryatensis sp. nov.</title>
        <authorList>
            <person name="Nikitina E."/>
        </authorList>
    </citation>
    <scope>NUCLEOTIDE SEQUENCE [LARGE SCALE GENOMIC DNA]</scope>
    <source>
        <strain evidence="2 3">18</strain>
    </source>
</reference>
<organism evidence="2 3">
    <name type="scientific">Glycomyces buryatensis</name>
    <dbReference type="NCBI Taxonomy" id="2570927"/>
    <lineage>
        <taxon>Bacteria</taxon>
        <taxon>Bacillati</taxon>
        <taxon>Actinomycetota</taxon>
        <taxon>Actinomycetes</taxon>
        <taxon>Glycomycetales</taxon>
        <taxon>Glycomycetaceae</taxon>
        <taxon>Glycomyces</taxon>
    </lineage>
</organism>
<dbReference type="EMBL" id="STGY01000007">
    <property type="protein sequence ID" value="THV43144.1"/>
    <property type="molecule type" value="Genomic_DNA"/>
</dbReference>
<dbReference type="RefSeq" id="WP_136532985.1">
    <property type="nucleotide sequence ID" value="NZ_STGY01000007.1"/>
</dbReference>
<gene>
    <name evidence="2" type="ORF">FAB82_02630</name>
</gene>
<reference evidence="3" key="1">
    <citation type="submission" date="2019-04" db="EMBL/GenBank/DDBJ databases">
        <title>Nocardioides xinjiangensis sp. nov.</title>
        <authorList>
            <person name="Liu S."/>
        </authorList>
    </citation>
    <scope>NUCLEOTIDE SEQUENCE [LARGE SCALE GENOMIC DNA]</scope>
    <source>
        <strain evidence="3">18</strain>
    </source>
</reference>
<keyword evidence="1" id="KW-0812">Transmembrane</keyword>
<protein>
    <submittedName>
        <fullName evidence="2">Uncharacterized protein</fullName>
    </submittedName>
</protein>
<proteinExistence type="predicted"/>
<comment type="caution">
    <text evidence="2">The sequence shown here is derived from an EMBL/GenBank/DDBJ whole genome shotgun (WGS) entry which is preliminary data.</text>
</comment>
<dbReference type="Proteomes" id="UP000308760">
    <property type="component" value="Unassembled WGS sequence"/>
</dbReference>
<feature type="transmembrane region" description="Helical" evidence="1">
    <location>
        <begin position="61"/>
        <end position="81"/>
    </location>
</feature>
<feature type="transmembrane region" description="Helical" evidence="1">
    <location>
        <begin position="117"/>
        <end position="136"/>
    </location>
</feature>
<evidence type="ECO:0000313" key="2">
    <source>
        <dbReference type="EMBL" id="THV43144.1"/>
    </source>
</evidence>
<sequence>MNTTKRQSPFIVGQASGLPQQGVAPVSESTGAEPLGAAVADPAVPEPPAVRLRRLAGVASWALLLVLAGVASAIVSLFQIFGDAPSWFTPAFITVGVIGMLLTMMAFATLRFRGVPWMFMAAASATLLAAFALLRLA</sequence>
<evidence type="ECO:0000256" key="1">
    <source>
        <dbReference type="SAM" id="Phobius"/>
    </source>
</evidence>
<evidence type="ECO:0000313" key="3">
    <source>
        <dbReference type="Proteomes" id="UP000308760"/>
    </source>
</evidence>
<name>A0A4S8QR55_9ACTN</name>
<keyword evidence="3" id="KW-1185">Reference proteome</keyword>
<feature type="transmembrane region" description="Helical" evidence="1">
    <location>
        <begin position="87"/>
        <end position="110"/>
    </location>
</feature>
<dbReference type="OrthoDB" id="5197881at2"/>
<keyword evidence="1" id="KW-1133">Transmembrane helix</keyword>
<accession>A0A4S8QR55</accession>
<dbReference type="AlphaFoldDB" id="A0A4S8QR55"/>